<dbReference type="AlphaFoldDB" id="A0A9P1BQS9"/>
<dbReference type="EMBL" id="CAMXCT010000347">
    <property type="protein sequence ID" value="CAI3977505.1"/>
    <property type="molecule type" value="Genomic_DNA"/>
</dbReference>
<gene>
    <name evidence="2" type="ORF">C1SCF055_LOCUS5639</name>
</gene>
<feature type="region of interest" description="Disordered" evidence="1">
    <location>
        <begin position="337"/>
        <end position="361"/>
    </location>
</feature>
<evidence type="ECO:0000313" key="2">
    <source>
        <dbReference type="EMBL" id="CAI3977505.1"/>
    </source>
</evidence>
<feature type="compositionally biased region" description="Low complexity" evidence="1">
    <location>
        <begin position="169"/>
        <end position="183"/>
    </location>
</feature>
<name>A0A9P1BQS9_9DINO</name>
<dbReference type="EMBL" id="CAMXCT030000347">
    <property type="protein sequence ID" value="CAL4764817.1"/>
    <property type="molecule type" value="Genomic_DNA"/>
</dbReference>
<dbReference type="OrthoDB" id="10599115at2759"/>
<feature type="compositionally biased region" description="Basic and acidic residues" evidence="1">
    <location>
        <begin position="148"/>
        <end position="168"/>
    </location>
</feature>
<reference evidence="2" key="1">
    <citation type="submission" date="2022-10" db="EMBL/GenBank/DDBJ databases">
        <authorList>
            <person name="Chen Y."/>
            <person name="Dougan E. K."/>
            <person name="Chan C."/>
            <person name="Rhodes N."/>
            <person name="Thang M."/>
        </authorList>
    </citation>
    <scope>NUCLEOTIDE SEQUENCE</scope>
</reference>
<sequence length="361" mass="39981">MLAGGYVAPPLNEKLDAWHVNRPEDGPMPTSVAAALAAQAMGFANANGVLPRDEGGPLRELEVRAAPRPASPARLLSWTAPPLSPRKAKTLTEREVPPADEEKHRSEAPHAEIKSFQEARQAVIEESRLPRPQVAIRRQKDRVLADGRIEAKHLEEREKQCQRAERPKPLATTPSSSSLTTSAGAWKSPRSRATSPRSRMSDVFYSQFSLTRYPETAAAAQRSPMRSAIASQGHPIDLVPKWQPPRPTGLTGRSKSPTGGRLPGWTRGSCRSVSPPGRSGLMASNDCLLRLRQRQTDEHVEDHISKLLAYEQKLTRQWTASEFRLIGQELRSPIYRDAAKSPSSMARRVRSPPRFEFGARQ</sequence>
<dbReference type="Proteomes" id="UP001152797">
    <property type="component" value="Unassembled WGS sequence"/>
</dbReference>
<evidence type="ECO:0000256" key="1">
    <source>
        <dbReference type="SAM" id="MobiDB-lite"/>
    </source>
</evidence>
<dbReference type="EMBL" id="CAMXCT020000347">
    <property type="protein sequence ID" value="CAL1130880.1"/>
    <property type="molecule type" value="Genomic_DNA"/>
</dbReference>
<proteinExistence type="predicted"/>
<feature type="compositionally biased region" description="Basic and acidic residues" evidence="1">
    <location>
        <begin position="90"/>
        <end position="109"/>
    </location>
</feature>
<protein>
    <submittedName>
        <fullName evidence="2">Uncharacterized protein</fullName>
    </submittedName>
</protein>
<feature type="compositionally biased region" description="Low complexity" evidence="1">
    <location>
        <begin position="66"/>
        <end position="77"/>
    </location>
</feature>
<reference evidence="3" key="2">
    <citation type="submission" date="2024-04" db="EMBL/GenBank/DDBJ databases">
        <authorList>
            <person name="Chen Y."/>
            <person name="Shah S."/>
            <person name="Dougan E. K."/>
            <person name="Thang M."/>
            <person name="Chan C."/>
        </authorList>
    </citation>
    <scope>NUCLEOTIDE SEQUENCE [LARGE SCALE GENOMIC DNA]</scope>
</reference>
<organism evidence="2">
    <name type="scientific">Cladocopium goreaui</name>
    <dbReference type="NCBI Taxonomy" id="2562237"/>
    <lineage>
        <taxon>Eukaryota</taxon>
        <taxon>Sar</taxon>
        <taxon>Alveolata</taxon>
        <taxon>Dinophyceae</taxon>
        <taxon>Suessiales</taxon>
        <taxon>Symbiodiniaceae</taxon>
        <taxon>Cladocopium</taxon>
    </lineage>
</organism>
<evidence type="ECO:0000313" key="3">
    <source>
        <dbReference type="EMBL" id="CAL1130880.1"/>
    </source>
</evidence>
<accession>A0A9P1BQS9</accession>
<feature type="region of interest" description="Disordered" evidence="1">
    <location>
        <begin position="65"/>
        <end position="109"/>
    </location>
</feature>
<evidence type="ECO:0000313" key="4">
    <source>
        <dbReference type="Proteomes" id="UP001152797"/>
    </source>
</evidence>
<keyword evidence="4" id="KW-1185">Reference proteome</keyword>
<feature type="region of interest" description="Disordered" evidence="1">
    <location>
        <begin position="236"/>
        <end position="277"/>
    </location>
</feature>
<comment type="caution">
    <text evidence="2">The sequence shown here is derived from an EMBL/GenBank/DDBJ whole genome shotgun (WGS) entry which is preliminary data.</text>
</comment>
<feature type="region of interest" description="Disordered" evidence="1">
    <location>
        <begin position="148"/>
        <end position="198"/>
    </location>
</feature>